<evidence type="ECO:0000256" key="1">
    <source>
        <dbReference type="ARBA" id="ARBA00007422"/>
    </source>
</evidence>
<dbReference type="GO" id="GO:0005829">
    <property type="term" value="C:cytosol"/>
    <property type="evidence" value="ECO:0007669"/>
    <property type="project" value="TreeGrafter"/>
</dbReference>
<keyword evidence="5" id="KW-1185">Reference proteome</keyword>
<evidence type="ECO:0000313" key="5">
    <source>
        <dbReference type="Proteomes" id="UP000234335"/>
    </source>
</evidence>
<dbReference type="RefSeq" id="WP_101539650.1">
    <property type="nucleotide sequence ID" value="NZ_PKGS01000001.1"/>
</dbReference>
<dbReference type="EC" id="5.3.1.1" evidence="3"/>
<gene>
    <name evidence="4" type="ORF">CYJ34_01915</name>
</gene>
<name>A0A2I1MBJ1_9FIRM</name>
<dbReference type="GO" id="GO:0004807">
    <property type="term" value="F:triose-phosphate isomerase activity"/>
    <property type="evidence" value="ECO:0007669"/>
    <property type="project" value="UniProtKB-EC"/>
</dbReference>
<proteinExistence type="inferred from homology"/>
<reference evidence="4 5" key="1">
    <citation type="submission" date="2017-12" db="EMBL/GenBank/DDBJ databases">
        <title>Phylogenetic diversity of female urinary microbiome.</title>
        <authorList>
            <person name="Thomas-White K."/>
            <person name="Wolfe A.J."/>
        </authorList>
    </citation>
    <scope>NUCLEOTIDE SEQUENCE [LARGE SCALE GENOMIC DNA]</scope>
    <source>
        <strain evidence="4 5">UMB0119</strain>
    </source>
</reference>
<dbReference type="SUPFAM" id="SSF51351">
    <property type="entry name" value="Triosephosphate isomerase (TIM)"/>
    <property type="match status" value="1"/>
</dbReference>
<dbReference type="PROSITE" id="PS51440">
    <property type="entry name" value="TIM_2"/>
    <property type="match status" value="1"/>
</dbReference>
<comment type="subunit">
    <text evidence="3">Homodimer.</text>
</comment>
<dbReference type="PANTHER" id="PTHR21139">
    <property type="entry name" value="TRIOSEPHOSPHATE ISOMERASE"/>
    <property type="match status" value="1"/>
</dbReference>
<dbReference type="EMBL" id="PKGS01000001">
    <property type="protein sequence ID" value="PKZ17490.1"/>
    <property type="molecule type" value="Genomic_DNA"/>
</dbReference>
<dbReference type="GO" id="GO:0006094">
    <property type="term" value="P:gluconeogenesis"/>
    <property type="evidence" value="ECO:0007669"/>
    <property type="project" value="UniProtKB-UniPathway"/>
</dbReference>
<comment type="pathway">
    <text evidence="3">Carbohydrate biosynthesis; gluconeogenesis.</text>
</comment>
<dbReference type="PANTHER" id="PTHR21139:SF42">
    <property type="entry name" value="TRIOSEPHOSPHATE ISOMERASE"/>
    <property type="match status" value="1"/>
</dbReference>
<dbReference type="Gene3D" id="3.20.20.70">
    <property type="entry name" value="Aldolase class I"/>
    <property type="match status" value="1"/>
</dbReference>
<dbReference type="UniPathway" id="UPA00138"/>
<protein>
    <recommendedName>
        <fullName evidence="3">Triosephosphate isomerase</fullName>
        <ecNumber evidence="3">5.3.1.1</ecNumber>
    </recommendedName>
</protein>
<keyword evidence="3" id="KW-0324">Glycolysis</keyword>
<dbReference type="InterPro" id="IPR013785">
    <property type="entry name" value="Aldolase_TIM"/>
</dbReference>
<dbReference type="UniPathway" id="UPA00109">
    <property type="reaction ID" value="UER00189"/>
</dbReference>
<keyword evidence="3" id="KW-0963">Cytoplasm</keyword>
<dbReference type="AlphaFoldDB" id="A0A2I1MBJ1"/>
<dbReference type="GO" id="GO:0046166">
    <property type="term" value="P:glyceraldehyde-3-phosphate biosynthetic process"/>
    <property type="evidence" value="ECO:0007669"/>
    <property type="project" value="TreeGrafter"/>
</dbReference>
<dbReference type="GO" id="GO:0019563">
    <property type="term" value="P:glycerol catabolic process"/>
    <property type="evidence" value="ECO:0007669"/>
    <property type="project" value="TreeGrafter"/>
</dbReference>
<comment type="caution">
    <text evidence="4">The sequence shown here is derived from an EMBL/GenBank/DDBJ whole genome shotgun (WGS) entry which is preliminary data.</text>
</comment>
<dbReference type="GO" id="GO:0006096">
    <property type="term" value="P:glycolytic process"/>
    <property type="evidence" value="ECO:0007669"/>
    <property type="project" value="UniProtKB-UniPathway"/>
</dbReference>
<dbReference type="InterPro" id="IPR035990">
    <property type="entry name" value="TIM_sf"/>
</dbReference>
<accession>A0A2I1MBJ1</accession>
<comment type="pathway">
    <text evidence="3">Carbohydrate degradation; glycolysis; D-glyceraldehyde 3-phosphate from glycerone phosphate: step 1/1.</text>
</comment>
<keyword evidence="2 3" id="KW-0413">Isomerase</keyword>
<evidence type="ECO:0000256" key="3">
    <source>
        <dbReference type="RuleBase" id="RU363013"/>
    </source>
</evidence>
<dbReference type="NCBIfam" id="NF003302">
    <property type="entry name" value="PRK04302.1"/>
    <property type="match status" value="1"/>
</dbReference>
<evidence type="ECO:0000256" key="2">
    <source>
        <dbReference type="ARBA" id="ARBA00023235"/>
    </source>
</evidence>
<comment type="subcellular location">
    <subcellularLocation>
        <location evidence="3">Cytoplasm</location>
    </subcellularLocation>
</comment>
<dbReference type="Pfam" id="PF00121">
    <property type="entry name" value="TIM"/>
    <property type="match status" value="1"/>
</dbReference>
<dbReference type="Proteomes" id="UP000234335">
    <property type="component" value="Unassembled WGS sequence"/>
</dbReference>
<dbReference type="InterPro" id="IPR000652">
    <property type="entry name" value="Triosephosphate_isomerase"/>
</dbReference>
<sequence length="233" mass="25702">MSEKIIKKPFFIFNPKSYLYGQELYDLVEVAEKLAREYEEKISILVTGPFADLSNMVKITEKVKISAQHMDGIELGRGMGYITAESLANIGVKATFLNHAEHQQTLSELSKSIKRSKENNISTIVCADSLEEAKAIAKLDPEVILCEPSELIGTGKVSDESYIKKTNTAIREVNEEILVMQAAGISTADDVYRTISLGADGTGCTSGIVKAENPKQMLKDMIEACVKAYEERQ</sequence>
<organism evidence="4 5">
    <name type="scientific">Anaerococcus octavius</name>
    <dbReference type="NCBI Taxonomy" id="54007"/>
    <lineage>
        <taxon>Bacteria</taxon>
        <taxon>Bacillati</taxon>
        <taxon>Bacillota</taxon>
        <taxon>Tissierellia</taxon>
        <taxon>Tissierellales</taxon>
        <taxon>Peptoniphilaceae</taxon>
        <taxon>Anaerococcus</taxon>
    </lineage>
</organism>
<evidence type="ECO:0000313" key="4">
    <source>
        <dbReference type="EMBL" id="PKZ17490.1"/>
    </source>
</evidence>
<comment type="similarity">
    <text evidence="1 3">Belongs to the triosephosphate isomerase family.</text>
</comment>
<keyword evidence="3" id="KW-0312">Gluconeogenesis</keyword>
<comment type="catalytic activity">
    <reaction evidence="3">
        <text>D-glyceraldehyde 3-phosphate = dihydroxyacetone phosphate</text>
        <dbReference type="Rhea" id="RHEA:18585"/>
        <dbReference type="ChEBI" id="CHEBI:57642"/>
        <dbReference type="ChEBI" id="CHEBI:59776"/>
        <dbReference type="EC" id="5.3.1.1"/>
    </reaction>
</comment>